<reference evidence="3" key="1">
    <citation type="submission" date="2011-12" db="EMBL/GenBank/DDBJ databases">
        <authorList>
            <consortium name="The Broad Institute Genome Sequencing Platform"/>
            <person name="Russ C."/>
            <person name="Tyler B."/>
            <person name="Panabieres F."/>
            <person name="Shan W."/>
            <person name="Tripathy S."/>
            <person name="Grunwald N."/>
            <person name="Machado M."/>
            <person name="Young S.K."/>
            <person name="Zeng Q."/>
            <person name="Gargeya S."/>
            <person name="Fitzgerald M."/>
            <person name="Haas B."/>
            <person name="Abouelleil A."/>
            <person name="Alvarado L."/>
            <person name="Arachchi H.M."/>
            <person name="Berlin A."/>
            <person name="Chapman S.B."/>
            <person name="Gearin G."/>
            <person name="Goldberg J."/>
            <person name="Griggs A."/>
            <person name="Gujja S."/>
            <person name="Hansen M."/>
            <person name="Heiman D."/>
            <person name="Howarth C."/>
            <person name="Larimer J."/>
            <person name="Lui A."/>
            <person name="MacDonald P.J.P."/>
            <person name="McCowen C."/>
            <person name="Montmayeur A."/>
            <person name="Murphy C."/>
            <person name="Neiman D."/>
            <person name="Pearson M."/>
            <person name="Priest M."/>
            <person name="Roberts A."/>
            <person name="Saif S."/>
            <person name="Shea T."/>
            <person name="Sisk P."/>
            <person name="Stolte C."/>
            <person name="Sykes S."/>
            <person name="Wortman J."/>
            <person name="Nusbaum C."/>
            <person name="Birren B."/>
        </authorList>
    </citation>
    <scope>NUCLEOTIDE SEQUENCE [LARGE SCALE GENOMIC DNA]</scope>
    <source>
        <strain evidence="3">INRA-310</strain>
    </source>
</reference>
<protein>
    <submittedName>
        <fullName evidence="2">Uncharacterized protein</fullName>
    </submittedName>
</protein>
<evidence type="ECO:0000313" key="3">
    <source>
        <dbReference type="Proteomes" id="UP000018817"/>
    </source>
</evidence>
<sequence>MIWTATSSQDDFIKRNNIENLRLEANTFMMATHLYRISSILCTLVLATVSQSLKLGIPLRHYLPLMRNKLSPTTTVIYIVDTTIEKQRILVPIRLISIIVKTIKASRDESTIEVAILPNINENASGHRSDKTTQDGEVDGRKKELAGYSGNGNDDVPTPPVESKSNSIKRYCINLQSSTVHSLS</sequence>
<evidence type="ECO:0000256" key="1">
    <source>
        <dbReference type="SAM" id="MobiDB-lite"/>
    </source>
</evidence>
<dbReference type="VEuPathDB" id="FungiDB:PPTG_24217"/>
<dbReference type="RefSeq" id="XP_008914021.1">
    <property type="nucleotide sequence ID" value="XM_008915773.1"/>
</dbReference>
<accession>W2PKY6</accession>
<gene>
    <name evidence="2" type="ORF">PPTG_24217</name>
</gene>
<dbReference type="Proteomes" id="UP000018817">
    <property type="component" value="Unassembled WGS sequence"/>
</dbReference>
<reference evidence="2 3" key="2">
    <citation type="submission" date="2013-11" db="EMBL/GenBank/DDBJ databases">
        <title>The Genome Sequence of Phytophthora parasitica INRA-310.</title>
        <authorList>
            <consortium name="The Broad Institute Genomics Platform"/>
            <person name="Russ C."/>
            <person name="Tyler B."/>
            <person name="Panabieres F."/>
            <person name="Shan W."/>
            <person name="Tripathy S."/>
            <person name="Grunwald N."/>
            <person name="Machado M."/>
            <person name="Johnson C.S."/>
            <person name="Arredondo F."/>
            <person name="Hong C."/>
            <person name="Coffey M."/>
            <person name="Young S.K."/>
            <person name="Zeng Q."/>
            <person name="Gargeya S."/>
            <person name="Fitzgerald M."/>
            <person name="Abouelleil A."/>
            <person name="Alvarado L."/>
            <person name="Chapman S.B."/>
            <person name="Gainer-Dewar J."/>
            <person name="Goldberg J."/>
            <person name="Griggs A."/>
            <person name="Gujja S."/>
            <person name="Hansen M."/>
            <person name="Howarth C."/>
            <person name="Imamovic A."/>
            <person name="Ireland A."/>
            <person name="Larimer J."/>
            <person name="McCowan C."/>
            <person name="Murphy C."/>
            <person name="Pearson M."/>
            <person name="Poon T.W."/>
            <person name="Priest M."/>
            <person name="Roberts A."/>
            <person name="Saif S."/>
            <person name="Shea T."/>
            <person name="Sykes S."/>
            <person name="Wortman J."/>
            <person name="Nusbaum C."/>
            <person name="Birren B."/>
        </authorList>
    </citation>
    <scope>NUCLEOTIDE SEQUENCE [LARGE SCALE GENOMIC DNA]</scope>
    <source>
        <strain evidence="2 3">INRA-310</strain>
    </source>
</reference>
<evidence type="ECO:0000313" key="2">
    <source>
        <dbReference type="EMBL" id="ETN00700.1"/>
    </source>
</evidence>
<dbReference type="GeneID" id="20192816"/>
<name>W2PKY6_PHYN3</name>
<feature type="compositionally biased region" description="Basic and acidic residues" evidence="1">
    <location>
        <begin position="125"/>
        <end position="145"/>
    </location>
</feature>
<dbReference type="AlphaFoldDB" id="W2PKY6"/>
<feature type="region of interest" description="Disordered" evidence="1">
    <location>
        <begin position="123"/>
        <end position="167"/>
    </location>
</feature>
<organism evidence="2 3">
    <name type="scientific">Phytophthora nicotianae (strain INRA-310)</name>
    <name type="common">Phytophthora parasitica</name>
    <dbReference type="NCBI Taxonomy" id="761204"/>
    <lineage>
        <taxon>Eukaryota</taxon>
        <taxon>Sar</taxon>
        <taxon>Stramenopiles</taxon>
        <taxon>Oomycota</taxon>
        <taxon>Peronosporomycetes</taxon>
        <taxon>Peronosporales</taxon>
        <taxon>Peronosporaceae</taxon>
        <taxon>Phytophthora</taxon>
    </lineage>
</organism>
<dbReference type="EMBL" id="KI669635">
    <property type="protein sequence ID" value="ETN00700.1"/>
    <property type="molecule type" value="Genomic_DNA"/>
</dbReference>
<proteinExistence type="predicted"/>